<accession>A0A9X6ST89</accession>
<sequence length="233" mass="26906">MRKFFMSDIHGHYTPMMKLLEYVKFNPNEDTIIFGGDMIDRGPDSGKVVKEIKALQEMYPSNVKAIVGNHEEMLIWYLLGRSSMWLKYGGIEAAKSFNEVFGIKSQEKDEHIEWIMNLPITEQDEDGVYCHAGLDIAYGLEEQPRDVLWMNADELFSYTVDEILDYTNDRKMYRGHNPVHHVKTDMARVCCDLGIGVLEPTYAGLALVDITNQTYYRYSAKAYTISHKKIQLL</sequence>
<evidence type="ECO:0000313" key="2">
    <source>
        <dbReference type="EMBL" id="PDZ94755.1"/>
    </source>
</evidence>
<dbReference type="InterPro" id="IPR004843">
    <property type="entry name" value="Calcineurin-like_PHP"/>
</dbReference>
<dbReference type="PANTHER" id="PTHR42850">
    <property type="entry name" value="METALLOPHOSPHOESTERASE"/>
    <property type="match status" value="1"/>
</dbReference>
<reference evidence="2 3" key="1">
    <citation type="submission" date="2017-09" db="EMBL/GenBank/DDBJ databases">
        <title>Large-scale bioinformatics analysis of Bacillus genomes uncovers conserved roles of natural products in bacterial physiology.</title>
        <authorList>
            <consortium name="Agbiome Team Llc"/>
            <person name="Bleich R.M."/>
            <person name="Grubbs K.J."/>
            <person name="Santa Maria K.C."/>
            <person name="Allen S.E."/>
            <person name="Farag S."/>
            <person name="Shank E.A."/>
            <person name="Bowers A."/>
        </authorList>
    </citation>
    <scope>NUCLEOTIDE SEQUENCE [LARGE SCALE GENOMIC DNA]</scope>
    <source>
        <strain evidence="2 3">AFS092789</strain>
    </source>
</reference>
<dbReference type="EMBL" id="NVMX01000118">
    <property type="protein sequence ID" value="PDZ94755.1"/>
    <property type="molecule type" value="Genomic_DNA"/>
</dbReference>
<dbReference type="GO" id="GO:0016791">
    <property type="term" value="F:phosphatase activity"/>
    <property type="evidence" value="ECO:0007669"/>
    <property type="project" value="TreeGrafter"/>
</dbReference>
<dbReference type="InterPro" id="IPR050126">
    <property type="entry name" value="Ap4A_hydrolase"/>
</dbReference>
<evidence type="ECO:0000313" key="3">
    <source>
        <dbReference type="Proteomes" id="UP000219922"/>
    </source>
</evidence>
<dbReference type="Pfam" id="PF00149">
    <property type="entry name" value="Metallophos"/>
    <property type="match status" value="1"/>
</dbReference>
<gene>
    <name evidence="2" type="ORF">CON36_32050</name>
</gene>
<organism evidence="2 3">
    <name type="scientific">Bacillus cereus</name>
    <dbReference type="NCBI Taxonomy" id="1396"/>
    <lineage>
        <taxon>Bacteria</taxon>
        <taxon>Bacillati</taxon>
        <taxon>Bacillota</taxon>
        <taxon>Bacilli</taxon>
        <taxon>Bacillales</taxon>
        <taxon>Bacillaceae</taxon>
        <taxon>Bacillus</taxon>
        <taxon>Bacillus cereus group</taxon>
    </lineage>
</organism>
<dbReference type="Proteomes" id="UP000219922">
    <property type="component" value="Unassembled WGS sequence"/>
</dbReference>
<dbReference type="SUPFAM" id="SSF56300">
    <property type="entry name" value="Metallo-dependent phosphatases"/>
    <property type="match status" value="1"/>
</dbReference>
<dbReference type="Gene3D" id="3.60.21.10">
    <property type="match status" value="1"/>
</dbReference>
<dbReference type="AlphaFoldDB" id="A0A9X6ST89"/>
<proteinExistence type="predicted"/>
<comment type="caution">
    <text evidence="2">The sequence shown here is derived from an EMBL/GenBank/DDBJ whole genome shotgun (WGS) entry which is preliminary data.</text>
</comment>
<feature type="domain" description="Calcineurin-like phosphoesterase" evidence="1">
    <location>
        <begin position="3"/>
        <end position="180"/>
    </location>
</feature>
<dbReference type="InterPro" id="IPR029052">
    <property type="entry name" value="Metallo-depent_PP-like"/>
</dbReference>
<evidence type="ECO:0000259" key="1">
    <source>
        <dbReference type="Pfam" id="PF00149"/>
    </source>
</evidence>
<protein>
    <recommendedName>
        <fullName evidence="1">Calcineurin-like phosphoesterase domain-containing protein</fullName>
    </recommendedName>
</protein>
<name>A0A9X6ST89_BACCE</name>
<dbReference type="RefSeq" id="WP_098006678.1">
    <property type="nucleotide sequence ID" value="NZ_NVMX01000118.1"/>
</dbReference>
<dbReference type="PANTHER" id="PTHR42850:SF4">
    <property type="entry name" value="ZINC-DEPENDENT ENDOPOLYPHOSPHATASE"/>
    <property type="match status" value="1"/>
</dbReference>
<dbReference type="CDD" id="cd00144">
    <property type="entry name" value="MPP_PPP_family"/>
    <property type="match status" value="1"/>
</dbReference>
<dbReference type="GO" id="GO:0005737">
    <property type="term" value="C:cytoplasm"/>
    <property type="evidence" value="ECO:0007669"/>
    <property type="project" value="TreeGrafter"/>
</dbReference>